<protein>
    <submittedName>
        <fullName evidence="2">Uncharacterized protein</fullName>
    </submittedName>
</protein>
<evidence type="ECO:0000313" key="2">
    <source>
        <dbReference type="EMBL" id="KAK0474281.1"/>
    </source>
</evidence>
<proteinExistence type="predicted"/>
<reference evidence="2" key="1">
    <citation type="submission" date="2023-06" db="EMBL/GenBank/DDBJ databases">
        <authorList>
            <consortium name="Lawrence Berkeley National Laboratory"/>
            <person name="Ahrendt S."/>
            <person name="Sahu N."/>
            <person name="Indic B."/>
            <person name="Wong-Bajracharya J."/>
            <person name="Merenyi Z."/>
            <person name="Ke H.-M."/>
            <person name="Monk M."/>
            <person name="Kocsube S."/>
            <person name="Drula E."/>
            <person name="Lipzen A."/>
            <person name="Balint B."/>
            <person name="Henrissat B."/>
            <person name="Andreopoulos B."/>
            <person name="Martin F.M."/>
            <person name="Harder C.B."/>
            <person name="Rigling D."/>
            <person name="Ford K.L."/>
            <person name="Foster G.D."/>
            <person name="Pangilinan J."/>
            <person name="Papanicolaou A."/>
            <person name="Barry K."/>
            <person name="LaButti K."/>
            <person name="Viragh M."/>
            <person name="Koriabine M."/>
            <person name="Yan M."/>
            <person name="Riley R."/>
            <person name="Champramary S."/>
            <person name="Plett K.L."/>
            <person name="Tsai I.J."/>
            <person name="Slot J."/>
            <person name="Sipos G."/>
            <person name="Plett J."/>
            <person name="Nagy L.G."/>
            <person name="Grigoriev I.V."/>
        </authorList>
    </citation>
    <scope>NUCLEOTIDE SEQUENCE</scope>
    <source>
        <strain evidence="2">ICMP 16352</strain>
    </source>
</reference>
<dbReference type="Proteomes" id="UP001175227">
    <property type="component" value="Unassembled WGS sequence"/>
</dbReference>
<evidence type="ECO:0000313" key="3">
    <source>
        <dbReference type="Proteomes" id="UP001175227"/>
    </source>
</evidence>
<feature type="region of interest" description="Disordered" evidence="1">
    <location>
        <begin position="1"/>
        <end position="59"/>
    </location>
</feature>
<dbReference type="EMBL" id="JAUEPR010000028">
    <property type="protein sequence ID" value="KAK0474281.1"/>
    <property type="molecule type" value="Genomic_DNA"/>
</dbReference>
<name>A0AA39T9N1_9AGAR</name>
<keyword evidence="3" id="KW-1185">Reference proteome</keyword>
<sequence>MSSRYFVLSDDYDPTNPPRPLNISKPPSIIGKPLKPRSSRCSILSDSDDYDPTKLPRPLSISKPPSVIGRLLKPDRPRYQRGQICLVKESTFRPLSEALAMGSGPIDLREGISLTVKRGRPAPVSSGKVRPCIIMDCPPGYNKSNGRRQGYFICLMATFSSSEGDYRDFKQLLQRFVAPVEPNEQLPSNPNIQVFRTVPDWHHPQQWLISFVIYTTKPVVLYTTKNGDGRRLSDDEYNRLSEYCVEQRRRWNRDTAGNVHLKQEMYEELVDWVPRADSDGKESVYTVSSAVSAFSIGSTKSEYYGQGLHQGSVTTLAPIPEHTPSAYPMFTPSDFPPLTPRVCAVH</sequence>
<organism evidence="2 3">
    <name type="scientific">Armillaria novae-zelandiae</name>
    <dbReference type="NCBI Taxonomy" id="153914"/>
    <lineage>
        <taxon>Eukaryota</taxon>
        <taxon>Fungi</taxon>
        <taxon>Dikarya</taxon>
        <taxon>Basidiomycota</taxon>
        <taxon>Agaricomycotina</taxon>
        <taxon>Agaricomycetes</taxon>
        <taxon>Agaricomycetidae</taxon>
        <taxon>Agaricales</taxon>
        <taxon>Marasmiineae</taxon>
        <taxon>Physalacriaceae</taxon>
        <taxon>Armillaria</taxon>
    </lineage>
</organism>
<comment type="caution">
    <text evidence="2">The sequence shown here is derived from an EMBL/GenBank/DDBJ whole genome shotgun (WGS) entry which is preliminary data.</text>
</comment>
<accession>A0AA39T9N1</accession>
<gene>
    <name evidence="2" type="ORF">IW261DRAFT_576551</name>
</gene>
<dbReference type="AlphaFoldDB" id="A0AA39T9N1"/>
<evidence type="ECO:0000256" key="1">
    <source>
        <dbReference type="SAM" id="MobiDB-lite"/>
    </source>
</evidence>